<gene>
    <name evidence="2" type="ORF">H9872_09755</name>
</gene>
<evidence type="ECO:0000256" key="1">
    <source>
        <dbReference type="SAM" id="Phobius"/>
    </source>
</evidence>
<dbReference type="Proteomes" id="UP000824229">
    <property type="component" value="Unassembled WGS sequence"/>
</dbReference>
<accession>A0A9E2NMF8</accession>
<organism evidence="2 3">
    <name type="scientific">Candidatus Cellulosilyticum pullistercoris</name>
    <dbReference type="NCBI Taxonomy" id="2838521"/>
    <lineage>
        <taxon>Bacteria</taxon>
        <taxon>Bacillati</taxon>
        <taxon>Bacillota</taxon>
        <taxon>Clostridia</taxon>
        <taxon>Lachnospirales</taxon>
        <taxon>Cellulosilyticaceae</taxon>
        <taxon>Cellulosilyticum</taxon>
    </lineage>
</organism>
<dbReference type="InterPro" id="IPR014717">
    <property type="entry name" value="Transl_elong_EF1B/ribsomal_bS6"/>
</dbReference>
<dbReference type="EMBL" id="JAHLFQ010000229">
    <property type="protein sequence ID" value="MBU3805024.1"/>
    <property type="molecule type" value="Genomic_DNA"/>
</dbReference>
<keyword evidence="1" id="KW-1133">Transmembrane helix</keyword>
<evidence type="ECO:0000313" key="2">
    <source>
        <dbReference type="EMBL" id="MBU3805024.1"/>
    </source>
</evidence>
<name>A0A9E2NMF8_9FIRM</name>
<keyword evidence="1" id="KW-0472">Membrane</keyword>
<protein>
    <submittedName>
        <fullName evidence="2">Uncharacterized protein</fullName>
    </submittedName>
</protein>
<dbReference type="AlphaFoldDB" id="A0A9E2NMF8"/>
<sequence>MRATKTILCMGVFIIVIFAQVFYLLTIYKEDKMCIAANRRAIRSIETRIKHLDECVEKLPETKNELEQVASQKMAILNTIPTFVAGSKEGIELFRYMSINDFVNVGFKAIIEENNANNEDELILKRSYELTFVGRYEEVQSFIDNLNRSYQIINIESLELSNEVQDLTNGKNLSLYEYFGEDFKKLVEVKLKLTMYTRQSDSEDEEIYQPDLDMRTNLEGIFAFIQKEETQISSFVSQEENAPVKERASDVFTLNVGDILNSGDTYKFGGPGENGGGYVGLITETNVNITLVVRETGYEMRIEDINGSKDEMTIQTAITLPEMNIISTMRQIYDVMPNVHVYIHNHTSQVMKINISGDLTDHIYIFNEAGEQVGKGQTKGNIKLA</sequence>
<reference evidence="2" key="2">
    <citation type="submission" date="2021-04" db="EMBL/GenBank/DDBJ databases">
        <authorList>
            <person name="Gilroy R."/>
        </authorList>
    </citation>
    <scope>NUCLEOTIDE SEQUENCE</scope>
    <source>
        <strain evidence="2">B5-657</strain>
    </source>
</reference>
<keyword evidence="1" id="KW-0812">Transmembrane</keyword>
<evidence type="ECO:0000313" key="3">
    <source>
        <dbReference type="Proteomes" id="UP000824229"/>
    </source>
</evidence>
<feature type="transmembrane region" description="Helical" evidence="1">
    <location>
        <begin position="7"/>
        <end position="28"/>
    </location>
</feature>
<comment type="caution">
    <text evidence="2">The sequence shown here is derived from an EMBL/GenBank/DDBJ whole genome shotgun (WGS) entry which is preliminary data.</text>
</comment>
<proteinExistence type="predicted"/>
<dbReference type="Gene3D" id="3.30.70.60">
    <property type="match status" value="1"/>
</dbReference>
<reference evidence="2" key="1">
    <citation type="journal article" date="2021" name="PeerJ">
        <title>Extensive microbial diversity within the chicken gut microbiome revealed by metagenomics and culture.</title>
        <authorList>
            <person name="Gilroy R."/>
            <person name="Ravi A."/>
            <person name="Getino M."/>
            <person name="Pursley I."/>
            <person name="Horton D.L."/>
            <person name="Alikhan N.F."/>
            <person name="Baker D."/>
            <person name="Gharbi K."/>
            <person name="Hall N."/>
            <person name="Watson M."/>
            <person name="Adriaenssens E.M."/>
            <person name="Foster-Nyarko E."/>
            <person name="Jarju S."/>
            <person name="Secka A."/>
            <person name="Antonio M."/>
            <person name="Oren A."/>
            <person name="Chaudhuri R.R."/>
            <person name="La Ragione R."/>
            <person name="Hildebrand F."/>
            <person name="Pallen M.J."/>
        </authorList>
    </citation>
    <scope>NUCLEOTIDE SEQUENCE</scope>
    <source>
        <strain evidence="2">B5-657</strain>
    </source>
</reference>